<keyword evidence="6" id="KW-1133">Transmembrane helix</keyword>
<dbReference type="PANTHER" id="PTHR43547:SF2">
    <property type="entry name" value="HYBRID SIGNAL TRANSDUCTION HISTIDINE KINASE C"/>
    <property type="match status" value="1"/>
</dbReference>
<reference evidence="8 9" key="1">
    <citation type="submission" date="2016-10" db="EMBL/GenBank/DDBJ databases">
        <authorList>
            <person name="de Groot N.N."/>
        </authorList>
    </citation>
    <scope>NUCLEOTIDE SEQUENCE [LARGE SCALE GENOMIC DNA]</scope>
    <source>
        <strain evidence="8 9">RK1</strain>
    </source>
</reference>
<proteinExistence type="predicted"/>
<dbReference type="CDD" id="cd00075">
    <property type="entry name" value="HATPase"/>
    <property type="match status" value="1"/>
</dbReference>
<dbReference type="Pfam" id="PF02518">
    <property type="entry name" value="HATPase_c"/>
    <property type="match status" value="1"/>
</dbReference>
<evidence type="ECO:0000259" key="7">
    <source>
        <dbReference type="PROSITE" id="PS50109"/>
    </source>
</evidence>
<dbReference type="InterPro" id="IPR004358">
    <property type="entry name" value="Sig_transdc_His_kin-like_C"/>
</dbReference>
<comment type="catalytic activity">
    <reaction evidence="1">
        <text>ATP + protein L-histidine = ADP + protein N-phospho-L-histidine.</text>
        <dbReference type="EC" id="2.7.13.3"/>
    </reaction>
</comment>
<dbReference type="OrthoDB" id="921707at2"/>
<dbReference type="FunFam" id="3.30.565.10:FF:000006">
    <property type="entry name" value="Sensor histidine kinase WalK"/>
    <property type="match status" value="1"/>
</dbReference>
<dbReference type="Gene3D" id="1.10.287.130">
    <property type="match status" value="1"/>
</dbReference>
<evidence type="ECO:0000313" key="9">
    <source>
        <dbReference type="Proteomes" id="UP000198670"/>
    </source>
</evidence>
<dbReference type="PRINTS" id="PR00344">
    <property type="entry name" value="BCTRLSENSOR"/>
</dbReference>
<evidence type="ECO:0000256" key="1">
    <source>
        <dbReference type="ARBA" id="ARBA00000085"/>
    </source>
</evidence>
<dbReference type="SMART" id="SM00388">
    <property type="entry name" value="HisKA"/>
    <property type="match status" value="1"/>
</dbReference>
<evidence type="ECO:0000256" key="4">
    <source>
        <dbReference type="ARBA" id="ARBA00022679"/>
    </source>
</evidence>
<keyword evidence="4" id="KW-0808">Transferase</keyword>
<dbReference type="CDD" id="cd00082">
    <property type="entry name" value="HisKA"/>
    <property type="match status" value="1"/>
</dbReference>
<keyword evidence="9" id="KW-1185">Reference proteome</keyword>
<evidence type="ECO:0000256" key="6">
    <source>
        <dbReference type="SAM" id="Phobius"/>
    </source>
</evidence>
<evidence type="ECO:0000256" key="5">
    <source>
        <dbReference type="ARBA" id="ARBA00022777"/>
    </source>
</evidence>
<dbReference type="Pfam" id="PF00512">
    <property type="entry name" value="HisKA"/>
    <property type="match status" value="1"/>
</dbReference>
<organism evidence="8 9">
    <name type="scientific">Parapedobacter indicus</name>
    <dbReference type="NCBI Taxonomy" id="1477437"/>
    <lineage>
        <taxon>Bacteria</taxon>
        <taxon>Pseudomonadati</taxon>
        <taxon>Bacteroidota</taxon>
        <taxon>Sphingobacteriia</taxon>
        <taxon>Sphingobacteriales</taxon>
        <taxon>Sphingobacteriaceae</taxon>
        <taxon>Parapedobacter</taxon>
    </lineage>
</organism>
<keyword evidence="6" id="KW-0812">Transmembrane</keyword>
<protein>
    <recommendedName>
        <fullName evidence="2">histidine kinase</fullName>
        <ecNumber evidence="2">2.7.13.3</ecNumber>
    </recommendedName>
</protein>
<evidence type="ECO:0000256" key="3">
    <source>
        <dbReference type="ARBA" id="ARBA00022553"/>
    </source>
</evidence>
<dbReference type="InterPro" id="IPR003661">
    <property type="entry name" value="HisK_dim/P_dom"/>
</dbReference>
<keyword evidence="3" id="KW-0597">Phosphoprotein</keyword>
<feature type="transmembrane region" description="Helical" evidence="6">
    <location>
        <begin position="7"/>
        <end position="28"/>
    </location>
</feature>
<accession>A0A1I3M1Z9</accession>
<dbReference type="SMART" id="SM00387">
    <property type="entry name" value="HATPase_c"/>
    <property type="match status" value="1"/>
</dbReference>
<evidence type="ECO:0000256" key="2">
    <source>
        <dbReference type="ARBA" id="ARBA00012438"/>
    </source>
</evidence>
<evidence type="ECO:0000313" key="8">
    <source>
        <dbReference type="EMBL" id="SFI91061.1"/>
    </source>
</evidence>
<dbReference type="EC" id="2.7.13.3" evidence="2"/>
<dbReference type="EMBL" id="FOQO01000006">
    <property type="protein sequence ID" value="SFI91061.1"/>
    <property type="molecule type" value="Genomic_DNA"/>
</dbReference>
<dbReference type="InterPro" id="IPR036097">
    <property type="entry name" value="HisK_dim/P_sf"/>
</dbReference>
<dbReference type="GO" id="GO:0000155">
    <property type="term" value="F:phosphorelay sensor kinase activity"/>
    <property type="evidence" value="ECO:0007669"/>
    <property type="project" value="InterPro"/>
</dbReference>
<keyword evidence="6" id="KW-0472">Membrane</keyword>
<feature type="domain" description="Histidine kinase" evidence="7">
    <location>
        <begin position="282"/>
        <end position="501"/>
    </location>
</feature>
<dbReference type="SUPFAM" id="SSF47384">
    <property type="entry name" value="Homodimeric domain of signal transducing histidine kinase"/>
    <property type="match status" value="1"/>
</dbReference>
<keyword evidence="5 8" id="KW-0418">Kinase</keyword>
<dbReference type="AlphaFoldDB" id="A0A1I3M1Z9"/>
<dbReference type="InterPro" id="IPR036890">
    <property type="entry name" value="HATPase_C_sf"/>
</dbReference>
<dbReference type="Proteomes" id="UP000198670">
    <property type="component" value="Unassembled WGS sequence"/>
</dbReference>
<dbReference type="RefSeq" id="WP_090627704.1">
    <property type="nucleotide sequence ID" value="NZ_FOQO01000006.1"/>
</dbReference>
<gene>
    <name evidence="8" type="ORF">SAMN05444682_106221</name>
</gene>
<dbReference type="PANTHER" id="PTHR43547">
    <property type="entry name" value="TWO-COMPONENT HISTIDINE KINASE"/>
    <property type="match status" value="1"/>
</dbReference>
<name>A0A1I3M1Z9_9SPHI</name>
<dbReference type="PROSITE" id="PS50109">
    <property type="entry name" value="HIS_KIN"/>
    <property type="match status" value="1"/>
</dbReference>
<sequence length="503" mass="56540">MKDSLRLIVILIVAAGIGIVVVLGSWLYGSYNQRMELFLATAERALFDAIQETIQQREDTLQQPKFLIRRAIRPAYTKKLITTLTSTYPGTNPDSLYLLLDSLQQHERDSFLRHRADVIGVRAGSSFPSDGPHRLLPNFLFGQTPLDSAALLTIRQTFMQELRRNHICTDFTLNVIEAPPHRHQSVSGSHTAVTLLTPEARLLDSMAGPGFSIRPILIDPENGKFISASFNRPWQYLLYSLSWQLIISVALVATIVGCFIYLFHTIFKQNKLAMLRKAFVNNMTHEFRTPIATVSAAVQALQSYADTKDEKRRDLYLSISREELDHLSSMIDGVLQVAEGEHHTIKLQYRHYDLIGLVKKCIATAKINARSKQVDFHFIPPPSVETHYSDPEHMKNVITNLLDNAIKYGATRISVAIQPSKAGKFVKLQIHDNGIGIPRAYQHQVFEPFFRIPRSNVHTAKGFGLGLSYVKQVILQHGGFISLDSTPGEGSVFTLSIPKNTKT</sequence>
<dbReference type="InterPro" id="IPR005467">
    <property type="entry name" value="His_kinase_dom"/>
</dbReference>
<dbReference type="STRING" id="1477437.SAMN05444682_106221"/>
<dbReference type="Gene3D" id="3.30.565.10">
    <property type="entry name" value="Histidine kinase-like ATPase, C-terminal domain"/>
    <property type="match status" value="1"/>
</dbReference>
<dbReference type="SUPFAM" id="SSF55874">
    <property type="entry name" value="ATPase domain of HSP90 chaperone/DNA topoisomerase II/histidine kinase"/>
    <property type="match status" value="1"/>
</dbReference>
<dbReference type="InterPro" id="IPR003594">
    <property type="entry name" value="HATPase_dom"/>
</dbReference>
<feature type="transmembrane region" description="Helical" evidence="6">
    <location>
        <begin position="241"/>
        <end position="267"/>
    </location>
</feature>